<dbReference type="SUPFAM" id="SSF81343">
    <property type="entry name" value="Fumarate reductase respiratory complex transmembrane subunits"/>
    <property type="match status" value="1"/>
</dbReference>
<dbReference type="PANTHER" id="PTHR13337">
    <property type="entry name" value="SUCCINATE DEHYDROGENASE"/>
    <property type="match status" value="1"/>
</dbReference>
<dbReference type="AlphaFoldDB" id="A0A7R9WPI3"/>
<comment type="similarity">
    <text evidence="2 12">Belongs to the CybS family.</text>
</comment>
<dbReference type="GO" id="GO:0048039">
    <property type="term" value="F:ubiquinone binding"/>
    <property type="evidence" value="ECO:0007669"/>
    <property type="project" value="TreeGrafter"/>
</dbReference>
<dbReference type="InterPro" id="IPR034804">
    <property type="entry name" value="SQR/QFR_C/D"/>
</dbReference>
<evidence type="ECO:0000256" key="6">
    <source>
        <dbReference type="ARBA" id="ARBA00022946"/>
    </source>
</evidence>
<dbReference type="Gene3D" id="1.20.1300.10">
    <property type="entry name" value="Fumarate reductase/succinate dehydrogenase, transmembrane subunit"/>
    <property type="match status" value="1"/>
</dbReference>
<comment type="subcellular location">
    <subcellularLocation>
        <location evidence="1 12">Mitochondrion inner membrane</location>
        <topology evidence="1 12">Multi-pass membrane protein</topology>
    </subcellularLocation>
</comment>
<keyword evidence="7" id="KW-1133">Transmembrane helix</keyword>
<evidence type="ECO:0000256" key="10">
    <source>
        <dbReference type="PIRSR" id="PIRSR607992-1"/>
    </source>
</evidence>
<keyword evidence="8 12" id="KW-0496">Mitochondrion</keyword>
<dbReference type="GO" id="GO:0006121">
    <property type="term" value="P:mitochondrial electron transport, succinate to ubiquinone"/>
    <property type="evidence" value="ECO:0007669"/>
    <property type="project" value="TreeGrafter"/>
</dbReference>
<evidence type="ECO:0000256" key="5">
    <source>
        <dbReference type="ARBA" id="ARBA00022792"/>
    </source>
</evidence>
<dbReference type="EMBL" id="HBEF01003544">
    <property type="protein sequence ID" value="CAD8330150.1"/>
    <property type="molecule type" value="Transcribed_RNA"/>
</dbReference>
<dbReference type="GO" id="GO:0020037">
    <property type="term" value="F:heme binding"/>
    <property type="evidence" value="ECO:0007669"/>
    <property type="project" value="TreeGrafter"/>
</dbReference>
<evidence type="ECO:0000256" key="4">
    <source>
        <dbReference type="ARBA" id="ARBA00022692"/>
    </source>
</evidence>
<evidence type="ECO:0000256" key="7">
    <source>
        <dbReference type="ARBA" id="ARBA00022989"/>
    </source>
</evidence>
<dbReference type="PANTHER" id="PTHR13337:SF2">
    <property type="entry name" value="SUCCINATE DEHYDROGENASE [UBIQUINONE] CYTOCHROME B SMALL SUBUNIT, MITOCHONDRIAL"/>
    <property type="match status" value="1"/>
</dbReference>
<dbReference type="GO" id="GO:0005743">
    <property type="term" value="C:mitochondrial inner membrane"/>
    <property type="evidence" value="ECO:0007669"/>
    <property type="project" value="UniProtKB-SubCell"/>
</dbReference>
<evidence type="ECO:0000256" key="8">
    <source>
        <dbReference type="ARBA" id="ARBA00023128"/>
    </source>
</evidence>
<dbReference type="InterPro" id="IPR007992">
    <property type="entry name" value="CybS"/>
</dbReference>
<feature type="binding site" evidence="10">
    <location>
        <position position="101"/>
    </location>
    <ligand>
        <name>a ubiquinone</name>
        <dbReference type="ChEBI" id="CHEBI:16389"/>
        <note>ligand shared with IP/SDHB</note>
    </ligand>
</feature>
<keyword evidence="5 12" id="KW-0999">Mitochondrion inner membrane</keyword>
<protein>
    <recommendedName>
        <fullName evidence="12">Succinate dehydrogenase [ubiquinone] cytochrome b small subunit</fullName>
    </recommendedName>
</protein>
<accession>A0A7R9WPI3</accession>
<keyword evidence="11" id="KW-0408">Iron</keyword>
<reference evidence="13" key="1">
    <citation type="submission" date="2021-01" db="EMBL/GenBank/DDBJ databases">
        <authorList>
            <person name="Corre E."/>
            <person name="Pelletier E."/>
            <person name="Niang G."/>
            <person name="Scheremetjew M."/>
            <person name="Finn R."/>
            <person name="Kale V."/>
            <person name="Holt S."/>
            <person name="Cochrane G."/>
            <person name="Meng A."/>
            <person name="Brown T."/>
            <person name="Cohen L."/>
        </authorList>
    </citation>
    <scope>NUCLEOTIDE SEQUENCE</scope>
    <source>
        <strain evidence="13">CCMP3328</strain>
    </source>
</reference>
<evidence type="ECO:0000256" key="9">
    <source>
        <dbReference type="ARBA" id="ARBA00023136"/>
    </source>
</evidence>
<evidence type="ECO:0000313" key="13">
    <source>
        <dbReference type="EMBL" id="CAD8330150.1"/>
    </source>
</evidence>
<proteinExistence type="inferred from homology"/>
<keyword evidence="9 12" id="KW-0472">Membrane</keyword>
<evidence type="ECO:0000256" key="1">
    <source>
        <dbReference type="ARBA" id="ARBA00004448"/>
    </source>
</evidence>
<gene>
    <name evidence="13" type="ORF">CAUS1442_LOCUS2248</name>
</gene>
<evidence type="ECO:0000256" key="2">
    <source>
        <dbReference type="ARBA" id="ARBA00007294"/>
    </source>
</evidence>
<keyword evidence="4" id="KW-0812">Transmembrane</keyword>
<sequence>MIRSFARSSVLHRSRLASRAALSRGSARNMSTKSAIEGDAGALATHAHHTMTTALAVATPVFFLVPDAYTDGIVNKIFGLGLSVNIAAHSWVGMNYVVTDYVPKISKSLTGPARIFNVGLAAITMLGLGRISLSSKGGIKGCLKGLWNPPTKDDK</sequence>
<keyword evidence="11" id="KW-0479">Metal-binding</keyword>
<feature type="binding site" description="axial binding residue" evidence="11">
    <location>
        <position position="89"/>
    </location>
    <ligand>
        <name>heme b</name>
        <dbReference type="ChEBI" id="CHEBI:60344"/>
        <note>ligand shared with SDHC</note>
    </ligand>
    <ligandPart>
        <name>Fe</name>
        <dbReference type="ChEBI" id="CHEBI:18248"/>
    </ligandPart>
</feature>
<evidence type="ECO:0000256" key="3">
    <source>
        <dbReference type="ARBA" id="ARBA00022448"/>
    </source>
</evidence>
<keyword evidence="3" id="KW-0813">Transport</keyword>
<keyword evidence="6 12" id="KW-0809">Transit peptide</keyword>
<dbReference type="GO" id="GO:0006099">
    <property type="term" value="P:tricarboxylic acid cycle"/>
    <property type="evidence" value="ECO:0007669"/>
    <property type="project" value="TreeGrafter"/>
</dbReference>
<organism evidence="13">
    <name type="scientific">Craspedostauros australis</name>
    <dbReference type="NCBI Taxonomy" id="1486917"/>
    <lineage>
        <taxon>Eukaryota</taxon>
        <taxon>Sar</taxon>
        <taxon>Stramenopiles</taxon>
        <taxon>Ochrophyta</taxon>
        <taxon>Bacillariophyta</taxon>
        <taxon>Bacillariophyceae</taxon>
        <taxon>Bacillariophycidae</taxon>
        <taxon>Naviculales</taxon>
        <taxon>Naviculaceae</taxon>
        <taxon>Craspedostauros</taxon>
    </lineage>
</organism>
<evidence type="ECO:0000256" key="11">
    <source>
        <dbReference type="PIRSR" id="PIRSR607992-2"/>
    </source>
</evidence>
<name>A0A7R9WPI3_9STRA</name>
<dbReference type="GO" id="GO:0046872">
    <property type="term" value="F:metal ion binding"/>
    <property type="evidence" value="ECO:0007669"/>
    <property type="project" value="UniProtKB-KW"/>
</dbReference>
<evidence type="ECO:0000256" key="12">
    <source>
        <dbReference type="RuleBase" id="RU364031"/>
    </source>
</evidence>